<dbReference type="InterPro" id="IPR001128">
    <property type="entry name" value="Cyt_P450"/>
</dbReference>
<keyword evidence="10" id="KW-0472">Membrane</keyword>
<sequence>MEVILWPLACYKDPQYFPNPKEFNPSRWDDNNAKEAFLPFGAGIRQCPGRDIARVEILIFLHHFVLNYKLEQINPEFPISYLPVPVPKDNCLAKLIKVSSGIAA</sequence>
<evidence type="ECO:0000256" key="1">
    <source>
        <dbReference type="ARBA" id="ARBA00001971"/>
    </source>
</evidence>
<proteinExistence type="inferred from homology"/>
<keyword evidence="6 11" id="KW-0479">Metal-binding</keyword>
<dbReference type="PANTHER" id="PTHR24286">
    <property type="entry name" value="CYTOCHROME P450 26"/>
    <property type="match status" value="1"/>
</dbReference>
<name>A0ABU6S926_9FABA</name>
<evidence type="ECO:0000256" key="5">
    <source>
        <dbReference type="ARBA" id="ARBA00022692"/>
    </source>
</evidence>
<dbReference type="EMBL" id="JASCZI010060484">
    <property type="protein sequence ID" value="MED6132686.1"/>
    <property type="molecule type" value="Genomic_DNA"/>
</dbReference>
<comment type="similarity">
    <text evidence="3 11">Belongs to the cytochrome P450 family.</text>
</comment>
<dbReference type="PRINTS" id="PR00463">
    <property type="entry name" value="EP450I"/>
</dbReference>
<dbReference type="Gene3D" id="1.10.630.10">
    <property type="entry name" value="Cytochrome P450"/>
    <property type="match status" value="1"/>
</dbReference>
<dbReference type="InterPro" id="IPR036396">
    <property type="entry name" value="Cyt_P450_sf"/>
</dbReference>
<dbReference type="InterPro" id="IPR017972">
    <property type="entry name" value="Cyt_P450_CS"/>
</dbReference>
<keyword evidence="13" id="KW-1185">Reference proteome</keyword>
<dbReference type="SUPFAM" id="SSF48264">
    <property type="entry name" value="Cytochrome P450"/>
    <property type="match status" value="1"/>
</dbReference>
<accession>A0ABU6S926</accession>
<comment type="cofactor">
    <cofactor evidence="1">
        <name>heme</name>
        <dbReference type="ChEBI" id="CHEBI:30413"/>
    </cofactor>
</comment>
<protein>
    <recommendedName>
        <fullName evidence="14">Cytochrome P450</fullName>
    </recommendedName>
</protein>
<evidence type="ECO:0000256" key="10">
    <source>
        <dbReference type="ARBA" id="ARBA00023136"/>
    </source>
</evidence>
<organism evidence="12 13">
    <name type="scientific">Stylosanthes scabra</name>
    <dbReference type="NCBI Taxonomy" id="79078"/>
    <lineage>
        <taxon>Eukaryota</taxon>
        <taxon>Viridiplantae</taxon>
        <taxon>Streptophyta</taxon>
        <taxon>Embryophyta</taxon>
        <taxon>Tracheophyta</taxon>
        <taxon>Spermatophyta</taxon>
        <taxon>Magnoliopsida</taxon>
        <taxon>eudicotyledons</taxon>
        <taxon>Gunneridae</taxon>
        <taxon>Pentapetalae</taxon>
        <taxon>rosids</taxon>
        <taxon>fabids</taxon>
        <taxon>Fabales</taxon>
        <taxon>Fabaceae</taxon>
        <taxon>Papilionoideae</taxon>
        <taxon>50 kb inversion clade</taxon>
        <taxon>dalbergioids sensu lato</taxon>
        <taxon>Dalbergieae</taxon>
        <taxon>Pterocarpus clade</taxon>
        <taxon>Stylosanthes</taxon>
    </lineage>
</organism>
<keyword evidence="9 11" id="KW-0408">Iron</keyword>
<evidence type="ECO:0008006" key="14">
    <source>
        <dbReference type="Google" id="ProtNLM"/>
    </source>
</evidence>
<dbReference type="PANTHER" id="PTHR24286:SF199">
    <property type="entry name" value="CYTOCHROME P450 88D6"/>
    <property type="match status" value="1"/>
</dbReference>
<evidence type="ECO:0000256" key="8">
    <source>
        <dbReference type="ARBA" id="ARBA00023002"/>
    </source>
</evidence>
<dbReference type="PROSITE" id="PS00086">
    <property type="entry name" value="CYTOCHROME_P450"/>
    <property type="match status" value="1"/>
</dbReference>
<dbReference type="InterPro" id="IPR002401">
    <property type="entry name" value="Cyt_P450_E_grp-I"/>
</dbReference>
<dbReference type="Pfam" id="PF00067">
    <property type="entry name" value="p450"/>
    <property type="match status" value="1"/>
</dbReference>
<gene>
    <name evidence="12" type="ORF">PIB30_021168</name>
</gene>
<evidence type="ECO:0000256" key="7">
    <source>
        <dbReference type="ARBA" id="ARBA00022989"/>
    </source>
</evidence>
<evidence type="ECO:0000313" key="12">
    <source>
        <dbReference type="EMBL" id="MED6132686.1"/>
    </source>
</evidence>
<reference evidence="12 13" key="1">
    <citation type="journal article" date="2023" name="Plants (Basel)">
        <title>Bridging the Gap: Combining Genomics and Transcriptomics Approaches to Understand Stylosanthes scabra, an Orphan Legume from the Brazilian Caatinga.</title>
        <authorList>
            <person name="Ferreira-Neto J.R.C."/>
            <person name="da Silva M.D."/>
            <person name="Binneck E."/>
            <person name="de Melo N.F."/>
            <person name="da Silva R.H."/>
            <person name="de Melo A.L.T.M."/>
            <person name="Pandolfi V."/>
            <person name="Bustamante F.O."/>
            <person name="Brasileiro-Vidal A.C."/>
            <person name="Benko-Iseppon A.M."/>
        </authorList>
    </citation>
    <scope>NUCLEOTIDE SEQUENCE [LARGE SCALE GENOMIC DNA]</scope>
    <source>
        <tissue evidence="12">Leaves</tissue>
    </source>
</reference>
<keyword evidence="11" id="KW-0503">Monooxygenase</keyword>
<evidence type="ECO:0000313" key="13">
    <source>
        <dbReference type="Proteomes" id="UP001341840"/>
    </source>
</evidence>
<keyword evidence="4 11" id="KW-0349">Heme</keyword>
<evidence type="ECO:0000256" key="11">
    <source>
        <dbReference type="RuleBase" id="RU000461"/>
    </source>
</evidence>
<comment type="subcellular location">
    <subcellularLocation>
        <location evidence="2">Membrane</location>
        <topology evidence="2">Single-pass membrane protein</topology>
    </subcellularLocation>
</comment>
<keyword evidence="7" id="KW-1133">Transmembrane helix</keyword>
<evidence type="ECO:0000256" key="4">
    <source>
        <dbReference type="ARBA" id="ARBA00022617"/>
    </source>
</evidence>
<evidence type="ECO:0000256" key="3">
    <source>
        <dbReference type="ARBA" id="ARBA00010617"/>
    </source>
</evidence>
<evidence type="ECO:0000256" key="6">
    <source>
        <dbReference type="ARBA" id="ARBA00022723"/>
    </source>
</evidence>
<comment type="caution">
    <text evidence="12">The sequence shown here is derived from an EMBL/GenBank/DDBJ whole genome shotgun (WGS) entry which is preliminary data.</text>
</comment>
<keyword evidence="5" id="KW-0812">Transmembrane</keyword>
<evidence type="ECO:0000256" key="2">
    <source>
        <dbReference type="ARBA" id="ARBA00004167"/>
    </source>
</evidence>
<evidence type="ECO:0000256" key="9">
    <source>
        <dbReference type="ARBA" id="ARBA00023004"/>
    </source>
</evidence>
<keyword evidence="8 11" id="KW-0560">Oxidoreductase</keyword>
<dbReference type="Proteomes" id="UP001341840">
    <property type="component" value="Unassembled WGS sequence"/>
</dbReference>